<keyword evidence="5 10" id="KW-1015">Disulfide bond</keyword>
<evidence type="ECO:0000256" key="1">
    <source>
        <dbReference type="ARBA" id="ARBA00008987"/>
    </source>
</evidence>
<keyword evidence="3" id="KW-0813">Transport</keyword>
<evidence type="ECO:0000256" key="8">
    <source>
        <dbReference type="PIRNR" id="PIRNR000077"/>
    </source>
</evidence>
<dbReference type="InterPro" id="IPR017937">
    <property type="entry name" value="Thioredoxin_CS"/>
</dbReference>
<accession>B0TF92</accession>
<dbReference type="PIRSF" id="PIRSF000077">
    <property type="entry name" value="Thioredoxin"/>
    <property type="match status" value="1"/>
</dbReference>
<feature type="domain" description="Thioredoxin" evidence="11">
    <location>
        <begin position="1"/>
        <end position="109"/>
    </location>
</feature>
<dbReference type="Gene3D" id="3.40.30.10">
    <property type="entry name" value="Glutaredoxin"/>
    <property type="match status" value="1"/>
</dbReference>
<evidence type="ECO:0000313" key="13">
    <source>
        <dbReference type="Proteomes" id="UP000008550"/>
    </source>
</evidence>
<dbReference type="GO" id="GO:0045454">
    <property type="term" value="P:cell redox homeostasis"/>
    <property type="evidence" value="ECO:0007669"/>
    <property type="project" value="TreeGrafter"/>
</dbReference>
<dbReference type="KEGG" id="hmo:HM1_1851"/>
<dbReference type="RefSeq" id="WP_012282913.1">
    <property type="nucleotide sequence ID" value="NC_010337.2"/>
</dbReference>
<comment type="similarity">
    <text evidence="1 8">Belongs to the thioredoxin family.</text>
</comment>
<dbReference type="FunFam" id="3.40.30.10:FF:000001">
    <property type="entry name" value="Thioredoxin"/>
    <property type="match status" value="1"/>
</dbReference>
<keyword evidence="4" id="KW-0249">Electron transport</keyword>
<dbReference type="InterPro" id="IPR013766">
    <property type="entry name" value="Thioredoxin_domain"/>
</dbReference>
<dbReference type="PROSITE" id="PS00194">
    <property type="entry name" value="THIOREDOXIN_1"/>
    <property type="match status" value="1"/>
</dbReference>
<dbReference type="Proteomes" id="UP000008550">
    <property type="component" value="Chromosome"/>
</dbReference>
<feature type="active site" description="Nucleophile" evidence="9">
    <location>
        <position position="34"/>
    </location>
</feature>
<organism evidence="12 13">
    <name type="scientific">Heliobacterium modesticaldum (strain ATCC 51547 / Ice1)</name>
    <dbReference type="NCBI Taxonomy" id="498761"/>
    <lineage>
        <taxon>Bacteria</taxon>
        <taxon>Bacillati</taxon>
        <taxon>Bacillota</taxon>
        <taxon>Clostridia</taxon>
        <taxon>Eubacteriales</taxon>
        <taxon>Heliobacteriaceae</taxon>
        <taxon>Heliomicrobium</taxon>
    </lineage>
</organism>
<feature type="disulfide bond" description="Redox-active" evidence="10">
    <location>
        <begin position="34"/>
        <end position="37"/>
    </location>
</feature>
<dbReference type="CDD" id="cd02947">
    <property type="entry name" value="TRX_family"/>
    <property type="match status" value="1"/>
</dbReference>
<evidence type="ECO:0000256" key="10">
    <source>
        <dbReference type="PIRSR" id="PIRSR000077-4"/>
    </source>
</evidence>
<dbReference type="GO" id="GO:0005829">
    <property type="term" value="C:cytosol"/>
    <property type="evidence" value="ECO:0007669"/>
    <property type="project" value="TreeGrafter"/>
</dbReference>
<evidence type="ECO:0000256" key="5">
    <source>
        <dbReference type="ARBA" id="ARBA00023157"/>
    </source>
</evidence>
<dbReference type="PANTHER" id="PTHR45663">
    <property type="entry name" value="GEO12009P1"/>
    <property type="match status" value="1"/>
</dbReference>
<name>B0TF92_HELMI</name>
<evidence type="ECO:0000256" key="3">
    <source>
        <dbReference type="ARBA" id="ARBA00022448"/>
    </source>
</evidence>
<evidence type="ECO:0000256" key="7">
    <source>
        <dbReference type="NCBIfam" id="TIGR01068"/>
    </source>
</evidence>
<reference evidence="12 13" key="1">
    <citation type="journal article" date="2008" name="J. Bacteriol.">
        <title>The genome of Heliobacterium modesticaldum, a phototrophic representative of the Firmicutes containing the simplest photosynthetic apparatus.</title>
        <authorList>
            <person name="Sattley W.M."/>
            <person name="Madigan M.T."/>
            <person name="Swingley W.D."/>
            <person name="Cheung P.C."/>
            <person name="Clocksin K.M."/>
            <person name="Conrad A.L."/>
            <person name="Dejesa L.C."/>
            <person name="Honchak B.M."/>
            <person name="Jung D.O."/>
            <person name="Karbach L.E."/>
            <person name="Kurdoglu A."/>
            <person name="Lahiri S."/>
            <person name="Mastrian S.D."/>
            <person name="Page L.E."/>
            <person name="Taylor H.L."/>
            <person name="Wang Z.T."/>
            <person name="Raymond J."/>
            <person name="Chen M."/>
            <person name="Blankenship R.E."/>
            <person name="Touchman J.W."/>
        </authorList>
    </citation>
    <scope>NUCLEOTIDE SEQUENCE [LARGE SCALE GENOMIC DNA]</scope>
    <source>
        <strain evidence="13">ATCC 51547 / Ice1</strain>
    </source>
</reference>
<evidence type="ECO:0000259" key="11">
    <source>
        <dbReference type="PROSITE" id="PS51352"/>
    </source>
</evidence>
<dbReference type="NCBIfam" id="TIGR01068">
    <property type="entry name" value="thioredoxin"/>
    <property type="match status" value="1"/>
</dbReference>
<proteinExistence type="inferred from homology"/>
<keyword evidence="13" id="KW-1185">Reference proteome</keyword>
<dbReference type="PANTHER" id="PTHR45663:SF11">
    <property type="entry name" value="GEO12009P1"/>
    <property type="match status" value="1"/>
</dbReference>
<dbReference type="PROSITE" id="PS51352">
    <property type="entry name" value="THIOREDOXIN_2"/>
    <property type="match status" value="1"/>
</dbReference>
<evidence type="ECO:0000313" key="12">
    <source>
        <dbReference type="EMBL" id="ABZ84409.1"/>
    </source>
</evidence>
<feature type="site" description="Contributes to redox potential value" evidence="9">
    <location>
        <position position="36"/>
    </location>
</feature>
<protein>
    <recommendedName>
        <fullName evidence="2 7">Thioredoxin</fullName>
    </recommendedName>
</protein>
<dbReference type="PRINTS" id="PR00421">
    <property type="entry name" value="THIOREDOXIN"/>
</dbReference>
<dbReference type="HOGENOM" id="CLU_090389_10_3_9"/>
<evidence type="ECO:0000256" key="6">
    <source>
        <dbReference type="ARBA" id="ARBA00023284"/>
    </source>
</evidence>
<keyword evidence="6 10" id="KW-0676">Redox-active center</keyword>
<dbReference type="STRING" id="498761.HM1_1851"/>
<dbReference type="OrthoDB" id="9790390at2"/>
<evidence type="ECO:0000256" key="9">
    <source>
        <dbReference type="PIRSR" id="PIRSR000077-1"/>
    </source>
</evidence>
<dbReference type="InterPro" id="IPR005746">
    <property type="entry name" value="Thioredoxin"/>
</dbReference>
<dbReference type="AlphaFoldDB" id="B0TF92"/>
<dbReference type="SUPFAM" id="SSF52833">
    <property type="entry name" value="Thioredoxin-like"/>
    <property type="match status" value="1"/>
</dbReference>
<dbReference type="GO" id="GO:0015035">
    <property type="term" value="F:protein-disulfide reductase activity"/>
    <property type="evidence" value="ECO:0007669"/>
    <property type="project" value="UniProtKB-UniRule"/>
</dbReference>
<dbReference type="EMBL" id="CP000930">
    <property type="protein sequence ID" value="ABZ84409.1"/>
    <property type="molecule type" value="Genomic_DNA"/>
</dbReference>
<feature type="site" description="Contributes to redox potential value" evidence="9">
    <location>
        <position position="35"/>
    </location>
</feature>
<dbReference type="InterPro" id="IPR036249">
    <property type="entry name" value="Thioredoxin-like_sf"/>
</dbReference>
<feature type="active site" description="Nucleophile" evidence="9">
    <location>
        <position position="37"/>
    </location>
</feature>
<dbReference type="Pfam" id="PF00085">
    <property type="entry name" value="Thioredoxin"/>
    <property type="match status" value="1"/>
</dbReference>
<evidence type="ECO:0000256" key="2">
    <source>
        <dbReference type="ARBA" id="ARBA00020570"/>
    </source>
</evidence>
<sequence>MASANVVALTDDNFRTQVLQSSKPVLVDFWAAWCGPCKMIAPIIDEVADAMAGKAVVGKLNVDENRATAAEYGIMSIPTLLVFKGGQVVDKAIGFKPKDELIKLLNKHI</sequence>
<feature type="site" description="Deprotonates C-terminal active site Cys" evidence="9">
    <location>
        <position position="28"/>
    </location>
</feature>
<evidence type="ECO:0000256" key="4">
    <source>
        <dbReference type="ARBA" id="ARBA00022982"/>
    </source>
</evidence>
<dbReference type="eggNOG" id="COG3118">
    <property type="taxonomic scope" value="Bacteria"/>
</dbReference>
<gene>
    <name evidence="12" type="primary">trxA</name>
    <name evidence="12" type="ORF">HM1_1851</name>
</gene>